<evidence type="ECO:0000313" key="1">
    <source>
        <dbReference type="EMBL" id="WNM19069.1"/>
    </source>
</evidence>
<name>A0AA96EUS0_9FLAO</name>
<accession>A0AA96J4F6</accession>
<dbReference type="AlphaFoldDB" id="A0AA96EUS0"/>
<organism evidence="1">
    <name type="scientific">Flavobacterium capsici</name>
    <dbReference type="NCBI Taxonomy" id="3075618"/>
    <lineage>
        <taxon>Bacteria</taxon>
        <taxon>Pseudomonadati</taxon>
        <taxon>Bacteroidota</taxon>
        <taxon>Flavobacteriia</taxon>
        <taxon>Flavobacteriales</taxon>
        <taxon>Flavobacteriaceae</taxon>
        <taxon>Flavobacterium</taxon>
    </lineage>
</organism>
<reference evidence="1 3" key="1">
    <citation type="submission" date="2023-09" db="EMBL/GenBank/DDBJ databases">
        <title>Flavobacterium sp. a novel bacteria isolate from Pepper rhizosphere.</title>
        <authorList>
            <person name="Peng Y."/>
            <person name="Lee J."/>
        </authorList>
    </citation>
    <scope>NUCLEOTIDE SEQUENCE</scope>
    <source>
        <strain evidence="1">PMR2A8</strain>
        <strain evidence="2 3">PMTSA4</strain>
    </source>
</reference>
<dbReference type="Proteomes" id="UP001304515">
    <property type="component" value="Chromosome"/>
</dbReference>
<protein>
    <submittedName>
        <fullName evidence="1">DUF1735 domain-containing protein</fullName>
    </submittedName>
</protein>
<accession>A0AA96EUS0</accession>
<evidence type="ECO:0000313" key="2">
    <source>
        <dbReference type="EMBL" id="WNM20458.1"/>
    </source>
</evidence>
<gene>
    <name evidence="2" type="ORF">RN605_07100</name>
    <name evidence="1" type="ORF">RN608_13800</name>
</gene>
<dbReference type="PROSITE" id="PS51257">
    <property type="entry name" value="PROKAR_LIPOPROTEIN"/>
    <property type="match status" value="1"/>
</dbReference>
<evidence type="ECO:0000313" key="3">
    <source>
        <dbReference type="Proteomes" id="UP001304515"/>
    </source>
</evidence>
<proteinExistence type="predicted"/>
<dbReference type="KEGG" id="fcj:RN605_07100"/>
<dbReference type="EMBL" id="CP134890">
    <property type="protein sequence ID" value="WNM20458.1"/>
    <property type="molecule type" value="Genomic_DNA"/>
</dbReference>
<dbReference type="EMBL" id="CP134878">
    <property type="protein sequence ID" value="WNM19069.1"/>
    <property type="molecule type" value="Genomic_DNA"/>
</dbReference>
<sequence>MKKINVFLLTIFSLVTLFSCEEYDSSVKTPDFLTFGKNAENIEFVTESPVSSITVYASNVSNSDRTVNIVELSGNDSANQPFTTALDGDYVLESTSVIIPAGEMSATVNISFDPNLSLAANRYVTFEAQSADEDSFFNVTTTRIKVNFKRMCFSNTIIHTLVLDRYGSETTWNIKNSSGVVVQSGGPYSDAPSNVLQPQTPMTFTLPDGTYTYTINDAYGDGLFTSATVSGTYNVSKDCGSVLVSGGGNFGVIKTHTFTLP</sequence>
<keyword evidence="3" id="KW-1185">Reference proteome</keyword>
<dbReference type="RefSeq" id="WP_313323605.1">
    <property type="nucleotide sequence ID" value="NZ_CP134878.1"/>
</dbReference>